<reference evidence="8" key="1">
    <citation type="submission" date="2024-05" db="EMBL/GenBank/DDBJ databases">
        <authorList>
            <person name="Kim S."/>
            <person name="Heo J."/>
            <person name="Choi H."/>
            <person name="Choi Y."/>
            <person name="Kwon S.-W."/>
            <person name="Kim Y."/>
        </authorList>
    </citation>
    <scope>NUCLEOTIDE SEQUENCE</scope>
    <source>
        <strain evidence="8">KACC 23699</strain>
    </source>
</reference>
<accession>A0AAU7JTW2</accession>
<dbReference type="EMBL" id="CP157483">
    <property type="protein sequence ID" value="XBO43329.1"/>
    <property type="molecule type" value="Genomic_DNA"/>
</dbReference>
<keyword evidence="4" id="KW-0808">Transferase</keyword>
<evidence type="ECO:0000256" key="6">
    <source>
        <dbReference type="ARBA" id="ARBA00023315"/>
    </source>
</evidence>
<evidence type="ECO:0000256" key="7">
    <source>
        <dbReference type="SAM" id="MobiDB-lite"/>
    </source>
</evidence>
<keyword evidence="6 8" id="KW-0012">Acyltransferase</keyword>
<dbReference type="CDD" id="cd07984">
    <property type="entry name" value="LPLAT_LABLAT-like"/>
    <property type="match status" value="1"/>
</dbReference>
<dbReference type="RefSeq" id="WP_406830761.1">
    <property type="nucleotide sequence ID" value="NZ_CP157483.1"/>
</dbReference>
<dbReference type="Pfam" id="PF03279">
    <property type="entry name" value="Lip_A_acyltrans"/>
    <property type="match status" value="1"/>
</dbReference>
<dbReference type="GO" id="GO:0009247">
    <property type="term" value="P:glycolipid biosynthetic process"/>
    <property type="evidence" value="ECO:0007669"/>
    <property type="project" value="UniProtKB-ARBA"/>
</dbReference>
<keyword evidence="3" id="KW-0997">Cell inner membrane</keyword>
<protein>
    <submittedName>
        <fullName evidence="8">Phosphatidylinositol mannoside acyltransferase</fullName>
    </submittedName>
</protein>
<sequence length="327" mass="35384">MSHLGDVLAVTGYRLGWGTVRRLPERAAYAAFDRIADVTVARGGKGVQRLRSNYAKVRPELDDRALDALVRAGMRSYLRYYCEAFRLPDRSPEDVAAQVRVEGDGPVRAELAAGRPVICFLGHLGNWDIAGAWGTRALGPVVTVAERLEPEEVYAEFLEFRESLGMTILPLTGGGDVFAQLRGHLASPVLMPLLADRDLTDRGIEVDLLGHRSKMAAGPAALALGSRAALHPVSIHYEPVPGSWRHRVVITFHDRVEVPATGATRTKAVAMTQRCADVLGAAIREHTADWHMLQRIFLDDLEPRGARGPAQAPAQAPGRNGTAGAAS</sequence>
<evidence type="ECO:0000256" key="5">
    <source>
        <dbReference type="ARBA" id="ARBA00023136"/>
    </source>
</evidence>
<dbReference type="GO" id="GO:0005886">
    <property type="term" value="C:plasma membrane"/>
    <property type="evidence" value="ECO:0007669"/>
    <property type="project" value="UniProtKB-SubCell"/>
</dbReference>
<feature type="region of interest" description="Disordered" evidence="7">
    <location>
        <begin position="304"/>
        <end position="327"/>
    </location>
</feature>
<keyword evidence="2" id="KW-1003">Cell membrane</keyword>
<keyword evidence="5" id="KW-0472">Membrane</keyword>
<dbReference type="PANTHER" id="PTHR30606:SF10">
    <property type="entry name" value="PHOSPHATIDYLINOSITOL MANNOSIDE ACYLTRANSFERASE"/>
    <property type="match status" value="1"/>
</dbReference>
<evidence type="ECO:0000256" key="3">
    <source>
        <dbReference type="ARBA" id="ARBA00022519"/>
    </source>
</evidence>
<comment type="subcellular location">
    <subcellularLocation>
        <location evidence="1">Cell inner membrane</location>
    </subcellularLocation>
</comment>
<feature type="compositionally biased region" description="Low complexity" evidence="7">
    <location>
        <begin position="306"/>
        <end position="319"/>
    </location>
</feature>
<evidence type="ECO:0000256" key="4">
    <source>
        <dbReference type="ARBA" id="ARBA00022679"/>
    </source>
</evidence>
<evidence type="ECO:0000256" key="2">
    <source>
        <dbReference type="ARBA" id="ARBA00022475"/>
    </source>
</evidence>
<dbReference type="NCBIfam" id="NF005919">
    <property type="entry name" value="PRK07920.1"/>
    <property type="match status" value="1"/>
</dbReference>
<gene>
    <name evidence="8" type="ORF">ABEG17_17445</name>
</gene>
<name>A0AAU7JTW2_9MICO</name>
<evidence type="ECO:0000313" key="8">
    <source>
        <dbReference type="EMBL" id="XBO43329.1"/>
    </source>
</evidence>
<dbReference type="AlphaFoldDB" id="A0AAU7JTW2"/>
<organism evidence="8">
    <name type="scientific">Pedococcus sp. KACC 23699</name>
    <dbReference type="NCBI Taxonomy" id="3149228"/>
    <lineage>
        <taxon>Bacteria</taxon>
        <taxon>Bacillati</taxon>
        <taxon>Actinomycetota</taxon>
        <taxon>Actinomycetes</taxon>
        <taxon>Micrococcales</taxon>
        <taxon>Intrasporangiaceae</taxon>
        <taxon>Pedococcus</taxon>
    </lineage>
</organism>
<dbReference type="PANTHER" id="PTHR30606">
    <property type="entry name" value="LIPID A BIOSYNTHESIS LAUROYL ACYLTRANSFERASE"/>
    <property type="match status" value="1"/>
</dbReference>
<dbReference type="InterPro" id="IPR004960">
    <property type="entry name" value="LipA_acyltrans"/>
</dbReference>
<proteinExistence type="predicted"/>
<dbReference type="GO" id="GO:0016746">
    <property type="term" value="F:acyltransferase activity"/>
    <property type="evidence" value="ECO:0007669"/>
    <property type="project" value="UniProtKB-KW"/>
</dbReference>
<evidence type="ECO:0000256" key="1">
    <source>
        <dbReference type="ARBA" id="ARBA00004533"/>
    </source>
</evidence>